<dbReference type="AlphaFoldDB" id="A0A4R1GHQ1"/>
<sequence>MGGKKNFLSGTAVLLLLLSSCGGGGSNVSQVSEQTDQQIVVNPVIESSSGIALLKFKNAVLIEEPTRASYNRVVVAPHTGATNVQLEIRDVDNPYVYVYAKVNGVDLPNDPKFGIVDGSGTVETLTAHDLVNNEDITDTKFIKVSIDPETKTSILTFNYADSTGNSEGMTFNVNPFRLYNLVTQDNSNILDLGDYFESFVIEFNHLPIVEFTVSDNCPANKVEIDGQLVRLEIPPSKNCVALSFTNVDSKGFSPQFSVDNGTTWSDIDYSSPNDANVTIEPGNKFSSFSLQVKEALDDSGTIFDSVQRTINVEVYRDVNKVGASGLNIEVNDLNSGNTWNVSDGDSVVFVDPRDNTNAGTIRISGSSASYGRCNVYIKKDGTTVATVTDLPCSSIDATFTAPATDRGTGEHTLTFEVKKVYSTGTGTFEDTVDGVTVIYKVNQAPQIVTGGKG</sequence>
<evidence type="ECO:0000256" key="1">
    <source>
        <dbReference type="SAM" id="SignalP"/>
    </source>
</evidence>
<comment type="caution">
    <text evidence="2">The sequence shown here is derived from an EMBL/GenBank/DDBJ whole genome shotgun (WGS) entry which is preliminary data.</text>
</comment>
<dbReference type="PROSITE" id="PS51257">
    <property type="entry name" value="PROKAR_LIPOPROTEIN"/>
    <property type="match status" value="1"/>
</dbReference>
<feature type="chain" id="PRO_5020707201" evidence="1">
    <location>
        <begin position="26"/>
        <end position="453"/>
    </location>
</feature>
<accession>A0A4R1GHQ1</accession>
<evidence type="ECO:0000313" key="2">
    <source>
        <dbReference type="EMBL" id="TCK06285.1"/>
    </source>
</evidence>
<reference evidence="2 3" key="1">
    <citation type="submission" date="2019-03" db="EMBL/GenBank/DDBJ databases">
        <title>Genomic Encyclopedia of Archaeal and Bacterial Type Strains, Phase II (KMG-II): from individual species to whole genera.</title>
        <authorList>
            <person name="Goeker M."/>
        </authorList>
    </citation>
    <scope>NUCLEOTIDE SEQUENCE [LARGE SCALE GENOMIC DNA]</scope>
    <source>
        <strain evidence="2 3">DSM 24425</strain>
    </source>
</reference>
<dbReference type="EMBL" id="SMFV01000001">
    <property type="protein sequence ID" value="TCK06285.1"/>
    <property type="molecule type" value="Genomic_DNA"/>
</dbReference>
<keyword evidence="1" id="KW-0732">Signal</keyword>
<organism evidence="2 3">
    <name type="scientific">Phorcysia thermohydrogeniphila</name>
    <dbReference type="NCBI Taxonomy" id="936138"/>
    <lineage>
        <taxon>Bacteria</taxon>
        <taxon>Pseudomonadati</taxon>
        <taxon>Aquificota</taxon>
        <taxon>Aquificia</taxon>
        <taxon>Desulfurobacteriales</taxon>
        <taxon>Desulfurobacteriaceae</taxon>
        <taxon>Phorcysia</taxon>
    </lineage>
</organism>
<feature type="signal peptide" evidence="1">
    <location>
        <begin position="1"/>
        <end position="25"/>
    </location>
</feature>
<keyword evidence="3" id="KW-1185">Reference proteome</keyword>
<proteinExistence type="predicted"/>
<protein>
    <submittedName>
        <fullName evidence="2">Uncharacterized protein</fullName>
    </submittedName>
</protein>
<dbReference type="Proteomes" id="UP000295777">
    <property type="component" value="Unassembled WGS sequence"/>
</dbReference>
<evidence type="ECO:0000313" key="3">
    <source>
        <dbReference type="Proteomes" id="UP000295777"/>
    </source>
</evidence>
<dbReference type="OrthoDB" id="16160at2"/>
<gene>
    <name evidence="2" type="ORF">CLV27_0086</name>
</gene>
<name>A0A4R1GHQ1_9BACT</name>